<dbReference type="Gene3D" id="1.10.10.10">
    <property type="entry name" value="Winged helix-like DNA-binding domain superfamily/Winged helix DNA-binding domain"/>
    <property type="match status" value="1"/>
</dbReference>
<keyword evidence="4" id="KW-0804">Transcription</keyword>
<dbReference type="PANTHER" id="PTHR30537">
    <property type="entry name" value="HTH-TYPE TRANSCRIPTIONAL REGULATOR"/>
    <property type="match status" value="1"/>
</dbReference>
<keyword evidence="12" id="KW-1185">Reference proteome</keyword>
<dbReference type="SUPFAM" id="SSF46785">
    <property type="entry name" value="Winged helix' DNA-binding domain"/>
    <property type="match status" value="1"/>
</dbReference>
<dbReference type="RefSeq" id="WP_072381397.1">
    <property type="nucleotide sequence ID" value="NZ_FNXB01000058.1"/>
</dbReference>
<evidence type="ECO:0000256" key="2">
    <source>
        <dbReference type="ARBA" id="ARBA00023015"/>
    </source>
</evidence>
<comment type="function">
    <text evidence="5">Transcriptional regulator of the ttuABCDE tartrate utilization operon.</text>
</comment>
<dbReference type="FunFam" id="1.10.10.10:FF:000001">
    <property type="entry name" value="LysR family transcriptional regulator"/>
    <property type="match status" value="1"/>
</dbReference>
<dbReference type="Proteomes" id="UP000183063">
    <property type="component" value="Unassembled WGS sequence"/>
</dbReference>
<proteinExistence type="inferred from homology"/>
<protein>
    <recommendedName>
        <fullName evidence="6">HTH-type transcriptional regulator TtuA</fullName>
    </recommendedName>
    <alternativeName>
        <fullName evidence="7">Tartrate utilization transcriptional regulator</fullName>
    </alternativeName>
</protein>
<evidence type="ECO:0000256" key="5">
    <source>
        <dbReference type="ARBA" id="ARBA00054626"/>
    </source>
</evidence>
<evidence type="ECO:0000256" key="4">
    <source>
        <dbReference type="ARBA" id="ARBA00023163"/>
    </source>
</evidence>
<evidence type="ECO:0000313" key="12">
    <source>
        <dbReference type="Proteomes" id="UP000198939"/>
    </source>
</evidence>
<reference evidence="10 12" key="3">
    <citation type="submission" date="2016-10" db="EMBL/GenBank/DDBJ databases">
        <authorList>
            <person name="Varghese N."/>
            <person name="Submissions S."/>
        </authorList>
    </citation>
    <scope>NUCLEOTIDE SEQUENCE [LARGE SCALE GENOMIC DNA]</scope>
    <source>
        <strain evidence="10 12">CGMCC 1.7071</strain>
    </source>
</reference>
<dbReference type="FunFam" id="3.40.190.290:FF:000012">
    <property type="entry name" value="Transcriptional regulator, LysR family"/>
    <property type="match status" value="1"/>
</dbReference>
<dbReference type="InterPro" id="IPR005119">
    <property type="entry name" value="LysR_subst-bd"/>
</dbReference>
<keyword evidence="2" id="KW-0805">Transcription regulation</keyword>
<evidence type="ECO:0000256" key="6">
    <source>
        <dbReference type="ARBA" id="ARBA00067332"/>
    </source>
</evidence>
<dbReference type="EMBL" id="FNXB01000058">
    <property type="protein sequence ID" value="SEI19436.1"/>
    <property type="molecule type" value="Genomic_DNA"/>
</dbReference>
<dbReference type="STRING" id="501024.RTCCBAU85039_6154"/>
<evidence type="ECO:0000259" key="8">
    <source>
        <dbReference type="PROSITE" id="PS50931"/>
    </source>
</evidence>
<dbReference type="PANTHER" id="PTHR30537:SF1">
    <property type="entry name" value="HTH-TYPE TRANSCRIPTIONAL REGULATOR PGRR"/>
    <property type="match status" value="1"/>
</dbReference>
<dbReference type="AlphaFoldDB" id="A0A1H8VRH0"/>
<evidence type="ECO:0000313" key="10">
    <source>
        <dbReference type="EMBL" id="SEP18026.1"/>
    </source>
</evidence>
<reference evidence="11" key="1">
    <citation type="submission" date="2016-10" db="EMBL/GenBank/DDBJ databases">
        <authorList>
            <person name="Wibberg D."/>
        </authorList>
    </citation>
    <scope>NUCLEOTIDE SEQUENCE [LARGE SCALE GENOMIC DNA]</scope>
</reference>
<dbReference type="CDD" id="cd08474">
    <property type="entry name" value="PBP2_CrgA_like_5"/>
    <property type="match status" value="1"/>
</dbReference>
<comment type="similarity">
    <text evidence="1">Belongs to the LysR transcriptional regulatory family.</text>
</comment>
<dbReference type="EMBL" id="FOCV01000046">
    <property type="protein sequence ID" value="SEP18026.1"/>
    <property type="molecule type" value="Genomic_DNA"/>
</dbReference>
<dbReference type="GO" id="GO:0043565">
    <property type="term" value="F:sequence-specific DNA binding"/>
    <property type="evidence" value="ECO:0007669"/>
    <property type="project" value="TreeGrafter"/>
</dbReference>
<evidence type="ECO:0000256" key="3">
    <source>
        <dbReference type="ARBA" id="ARBA00023125"/>
    </source>
</evidence>
<accession>A0A1H8VRH0</accession>
<dbReference type="Proteomes" id="UP000198939">
    <property type="component" value="Unassembled WGS sequence"/>
</dbReference>
<dbReference type="Pfam" id="PF03466">
    <property type="entry name" value="LysR_substrate"/>
    <property type="match status" value="1"/>
</dbReference>
<evidence type="ECO:0000313" key="9">
    <source>
        <dbReference type="EMBL" id="SEI19436.1"/>
    </source>
</evidence>
<dbReference type="PROSITE" id="PS50931">
    <property type="entry name" value="HTH_LYSR"/>
    <property type="match status" value="1"/>
</dbReference>
<gene>
    <name evidence="9" type="primary">dmlR_27</name>
    <name evidence="9" type="ORF">RTCCBAU85039_6154</name>
    <name evidence="10" type="ORF">SAMN05216228_104629</name>
</gene>
<dbReference type="InterPro" id="IPR058163">
    <property type="entry name" value="LysR-type_TF_proteobact-type"/>
</dbReference>
<organism evidence="9 11">
    <name type="scientific">Rhizobium tibeticum</name>
    <dbReference type="NCBI Taxonomy" id="501024"/>
    <lineage>
        <taxon>Bacteria</taxon>
        <taxon>Pseudomonadati</taxon>
        <taxon>Pseudomonadota</taxon>
        <taxon>Alphaproteobacteria</taxon>
        <taxon>Hyphomicrobiales</taxon>
        <taxon>Rhizobiaceae</taxon>
        <taxon>Rhizobium/Agrobacterium group</taxon>
        <taxon>Rhizobium</taxon>
    </lineage>
</organism>
<feature type="domain" description="HTH lysR-type" evidence="8">
    <location>
        <begin position="4"/>
        <end position="61"/>
    </location>
</feature>
<dbReference type="Gene3D" id="3.40.190.290">
    <property type="match status" value="1"/>
</dbReference>
<name>A0A1H8VRH0_9HYPH</name>
<evidence type="ECO:0000256" key="1">
    <source>
        <dbReference type="ARBA" id="ARBA00009437"/>
    </source>
</evidence>
<dbReference type="InterPro" id="IPR036390">
    <property type="entry name" value="WH_DNA-bd_sf"/>
</dbReference>
<dbReference type="GO" id="GO:0003700">
    <property type="term" value="F:DNA-binding transcription factor activity"/>
    <property type="evidence" value="ECO:0007669"/>
    <property type="project" value="InterPro"/>
</dbReference>
<evidence type="ECO:0000256" key="7">
    <source>
        <dbReference type="ARBA" id="ARBA00083243"/>
    </source>
</evidence>
<keyword evidence="3" id="KW-0238">DNA-binding</keyword>
<dbReference type="InterPro" id="IPR036388">
    <property type="entry name" value="WH-like_DNA-bd_sf"/>
</dbReference>
<dbReference type="SUPFAM" id="SSF53850">
    <property type="entry name" value="Periplasmic binding protein-like II"/>
    <property type="match status" value="1"/>
</dbReference>
<dbReference type="GO" id="GO:0006351">
    <property type="term" value="P:DNA-templated transcription"/>
    <property type="evidence" value="ECO:0007669"/>
    <property type="project" value="TreeGrafter"/>
</dbReference>
<evidence type="ECO:0000313" key="11">
    <source>
        <dbReference type="Proteomes" id="UP000183063"/>
    </source>
</evidence>
<dbReference type="Pfam" id="PF00126">
    <property type="entry name" value="HTH_1"/>
    <property type="match status" value="1"/>
</dbReference>
<reference evidence="9" key="2">
    <citation type="submission" date="2016-10" db="EMBL/GenBank/DDBJ databases">
        <authorList>
            <person name="de Groot N.N."/>
        </authorList>
    </citation>
    <scope>NUCLEOTIDE SEQUENCE [LARGE SCALE GENOMIC DNA]</scope>
    <source>
        <strain evidence="9">CCBAU85039</strain>
    </source>
</reference>
<dbReference type="InterPro" id="IPR000847">
    <property type="entry name" value="LysR_HTH_N"/>
</dbReference>
<sequence length="309" mass="34542">MRRDEFTEMRAFLEVARERSFTRAAARLGVTRSALSHTIRAFEERLGVRLLARTTRDVAPTPAGERLVERIGPHFEGIAAEISAIGALRDMPSGNVRIVCPDDAVEMVFRPRLPAFLQEYPDVNVELIIDNGFTNIVEKQFDAGVRLGELVARDMVAVRIGPDVSYAVVGSPAYFASRSEPTTPQDLADHNCVNLRLPTSGGLYAWEFAKDSREFSVRVNGQLTMSNIEPAINAALDGVGLAYAPRDLVRWHLESGQLREVLEDWMPTFQGYHLYYPSRRNPSPAFAAFVEAFRHQRAEGGRHDRGRST</sequence>
<dbReference type="OrthoDB" id="9813056at2"/>